<accession>A0ABS9UJF0</accession>
<dbReference type="RefSeq" id="WP_241273076.1">
    <property type="nucleotide sequence ID" value="NZ_JAKZGS010000001.1"/>
</dbReference>
<comment type="caution">
    <text evidence="1">The sequence shown here is derived from an EMBL/GenBank/DDBJ whole genome shotgun (WGS) entry which is preliminary data.</text>
</comment>
<name>A0ABS9UJF0_9BACT</name>
<dbReference type="EMBL" id="JAKZGS010000001">
    <property type="protein sequence ID" value="MCH7396555.1"/>
    <property type="molecule type" value="Genomic_DNA"/>
</dbReference>
<protein>
    <submittedName>
        <fullName evidence="1">Uncharacterized protein</fullName>
    </submittedName>
</protein>
<dbReference type="Proteomes" id="UP001165488">
    <property type="component" value="Unassembled WGS sequence"/>
</dbReference>
<sequence>MINININKKLKYNRAEKNTTIKTGNLGAVNRLDLVPNSRTLTINGIDQDLNADRVWNVGTVTNVNTGVGLTGEITLDGILEFDVDWGDERYLKRDENIEVNGIILQSPNNSRWLLSVDDSGNLSTTAL</sequence>
<keyword evidence="2" id="KW-1185">Reference proteome</keyword>
<evidence type="ECO:0000313" key="2">
    <source>
        <dbReference type="Proteomes" id="UP001165488"/>
    </source>
</evidence>
<gene>
    <name evidence="1" type="ORF">MM236_01085</name>
</gene>
<evidence type="ECO:0000313" key="1">
    <source>
        <dbReference type="EMBL" id="MCH7396555.1"/>
    </source>
</evidence>
<organism evidence="1 2">
    <name type="scientific">Belliella calami</name>
    <dbReference type="NCBI Taxonomy" id="2923436"/>
    <lineage>
        <taxon>Bacteria</taxon>
        <taxon>Pseudomonadati</taxon>
        <taxon>Bacteroidota</taxon>
        <taxon>Cytophagia</taxon>
        <taxon>Cytophagales</taxon>
        <taxon>Cyclobacteriaceae</taxon>
        <taxon>Belliella</taxon>
    </lineage>
</organism>
<proteinExistence type="predicted"/>
<reference evidence="1" key="1">
    <citation type="submission" date="2022-03" db="EMBL/GenBank/DDBJ databases">
        <title>De novo assembled genomes of Belliella spp. (Cyclobacteriaceae) strains.</title>
        <authorList>
            <person name="Szabo A."/>
            <person name="Korponai K."/>
            <person name="Felfoldi T."/>
        </authorList>
    </citation>
    <scope>NUCLEOTIDE SEQUENCE</scope>
    <source>
        <strain evidence="1">DSM 107340</strain>
    </source>
</reference>